<feature type="chain" id="PRO_5045822503" description="Secreted protein" evidence="2">
    <location>
        <begin position="25"/>
        <end position="126"/>
    </location>
</feature>
<keyword evidence="4" id="KW-1185">Reference proteome</keyword>
<dbReference type="Proteomes" id="UP001317742">
    <property type="component" value="Chromosome"/>
</dbReference>
<dbReference type="RefSeq" id="WP_281759919.1">
    <property type="nucleotide sequence ID" value="NZ_AP026709.1"/>
</dbReference>
<evidence type="ECO:0008006" key="5">
    <source>
        <dbReference type="Google" id="ProtNLM"/>
    </source>
</evidence>
<evidence type="ECO:0000313" key="3">
    <source>
        <dbReference type="EMBL" id="BDQ37392.1"/>
    </source>
</evidence>
<evidence type="ECO:0000256" key="2">
    <source>
        <dbReference type="SAM" id="SignalP"/>
    </source>
</evidence>
<evidence type="ECO:0000313" key="4">
    <source>
        <dbReference type="Proteomes" id="UP001317742"/>
    </source>
</evidence>
<proteinExistence type="predicted"/>
<feature type="signal peptide" evidence="2">
    <location>
        <begin position="1"/>
        <end position="24"/>
    </location>
</feature>
<feature type="compositionally biased region" description="Low complexity" evidence="1">
    <location>
        <begin position="117"/>
        <end position="126"/>
    </location>
</feature>
<dbReference type="EMBL" id="AP026709">
    <property type="protein sequence ID" value="BDQ37392.1"/>
    <property type="molecule type" value="Genomic_DNA"/>
</dbReference>
<keyword evidence="2" id="KW-0732">Signal</keyword>
<reference evidence="3 4" key="1">
    <citation type="submission" date="2022-08" db="EMBL/GenBank/DDBJ databases">
        <title>Genome Sequence of the sulphate-reducing bacterium, Pseudodesulfovibrio sp. SYK.</title>
        <authorList>
            <person name="Kondo R."/>
            <person name="Kataoka T."/>
        </authorList>
    </citation>
    <scope>NUCLEOTIDE SEQUENCE [LARGE SCALE GENOMIC DNA]</scope>
    <source>
        <strain evidence="3 4">SYK</strain>
    </source>
</reference>
<accession>A0ABM8B0S7</accession>
<evidence type="ECO:0000256" key="1">
    <source>
        <dbReference type="SAM" id="MobiDB-lite"/>
    </source>
</evidence>
<feature type="region of interest" description="Disordered" evidence="1">
    <location>
        <begin position="25"/>
        <end position="126"/>
    </location>
</feature>
<gene>
    <name evidence="3" type="ORF">SYK_17520</name>
</gene>
<protein>
    <recommendedName>
        <fullName evidence="5">Secreted protein</fullName>
    </recommendedName>
</protein>
<sequence>MRHFSTIAVAILTVLVLTITPALAQNKFKNEDSAQNRQDNAFGTRQIEDEKPTTTFGTNEAGDSTISSDPPQKEETDWYDRETVITPWGVSSKPANSNSTTTTTEEFVDEDGKKTTRTTTTKTKKD</sequence>
<feature type="compositionally biased region" description="Basic and acidic residues" evidence="1">
    <location>
        <begin position="71"/>
        <end position="83"/>
    </location>
</feature>
<feature type="compositionally biased region" description="Low complexity" evidence="1">
    <location>
        <begin position="96"/>
        <end position="105"/>
    </location>
</feature>
<name>A0ABM8B0S7_9BACT</name>
<organism evidence="3 4">
    <name type="scientific">Pseudodesulfovibrio nedwellii</name>
    <dbReference type="NCBI Taxonomy" id="2973072"/>
    <lineage>
        <taxon>Bacteria</taxon>
        <taxon>Pseudomonadati</taxon>
        <taxon>Thermodesulfobacteriota</taxon>
        <taxon>Desulfovibrionia</taxon>
        <taxon>Desulfovibrionales</taxon>
        <taxon>Desulfovibrionaceae</taxon>
    </lineage>
</organism>
<feature type="compositionally biased region" description="Polar residues" evidence="1">
    <location>
        <begin position="53"/>
        <end position="70"/>
    </location>
</feature>